<sequence length="241" mass="25521">MPGGPTWVRRFHPGPDAAAEVVCLPHAGGAAAYWFPLSALLAPAAEVLAVQYPGRQDRYKEAALEDLHVMAGLIAEELGPASRPRVLLGHSMGASLAYEVALRLTTPPDVLVVSGRRAPSRRRPAEHLDDVELVAKVRALGGTDAARLADPDVLEMVLPALRADHRALAAYRDTPGAVPCPVVGLAGDGDAEAPVEDVDAWRHHTTGGFTLRVFPGGHFFVAERLREVADVVAGLLPRAVS</sequence>
<evidence type="ECO:0000256" key="1">
    <source>
        <dbReference type="ARBA" id="ARBA00007169"/>
    </source>
</evidence>
<evidence type="ECO:0000313" key="4">
    <source>
        <dbReference type="EMBL" id="MBB6475359.1"/>
    </source>
</evidence>
<dbReference type="Gene3D" id="3.40.50.1820">
    <property type="entry name" value="alpha/beta hydrolase"/>
    <property type="match status" value="1"/>
</dbReference>
<dbReference type="SUPFAM" id="SSF53474">
    <property type="entry name" value="alpha/beta-Hydrolases"/>
    <property type="match status" value="1"/>
</dbReference>
<gene>
    <name evidence="4" type="ORF">BJ992_004790</name>
</gene>
<protein>
    <submittedName>
        <fullName evidence="4">Surfactin synthase thioesterase subunit</fullName>
    </submittedName>
</protein>
<proteinExistence type="inferred from homology"/>
<dbReference type="Proteomes" id="UP000555564">
    <property type="component" value="Unassembled WGS sequence"/>
</dbReference>
<comment type="similarity">
    <text evidence="1">Belongs to the thioesterase family.</text>
</comment>
<dbReference type="InterPro" id="IPR029058">
    <property type="entry name" value="AB_hydrolase_fold"/>
</dbReference>
<dbReference type="EMBL" id="JACHIU010000001">
    <property type="protein sequence ID" value="MBB6475359.1"/>
    <property type="molecule type" value="Genomic_DNA"/>
</dbReference>
<comment type="caution">
    <text evidence="4">The sequence shown here is derived from an EMBL/GenBank/DDBJ whole genome shotgun (WGS) entry which is preliminary data.</text>
</comment>
<dbReference type="Pfam" id="PF00975">
    <property type="entry name" value="Thioesterase"/>
    <property type="match status" value="1"/>
</dbReference>
<evidence type="ECO:0000259" key="3">
    <source>
        <dbReference type="SMART" id="SM00824"/>
    </source>
</evidence>
<dbReference type="GO" id="GO:0016787">
    <property type="term" value="F:hydrolase activity"/>
    <property type="evidence" value="ECO:0007669"/>
    <property type="project" value="UniProtKB-KW"/>
</dbReference>
<organism evidence="4 5">
    <name type="scientific">Sphaerisporangium rubeum</name>
    <dbReference type="NCBI Taxonomy" id="321317"/>
    <lineage>
        <taxon>Bacteria</taxon>
        <taxon>Bacillati</taxon>
        <taxon>Actinomycetota</taxon>
        <taxon>Actinomycetes</taxon>
        <taxon>Streptosporangiales</taxon>
        <taxon>Streptosporangiaceae</taxon>
        <taxon>Sphaerisporangium</taxon>
    </lineage>
</organism>
<evidence type="ECO:0000256" key="2">
    <source>
        <dbReference type="ARBA" id="ARBA00022801"/>
    </source>
</evidence>
<dbReference type="InterPro" id="IPR012223">
    <property type="entry name" value="TEII"/>
</dbReference>
<keyword evidence="2" id="KW-0378">Hydrolase</keyword>
<dbReference type="PANTHER" id="PTHR11487">
    <property type="entry name" value="THIOESTERASE"/>
    <property type="match status" value="1"/>
</dbReference>
<accession>A0A7X0IIN4</accession>
<dbReference type="InterPro" id="IPR020802">
    <property type="entry name" value="TesA-like"/>
</dbReference>
<keyword evidence="5" id="KW-1185">Reference proteome</keyword>
<reference evidence="4 5" key="1">
    <citation type="submission" date="2020-08" db="EMBL/GenBank/DDBJ databases">
        <title>Sequencing the genomes of 1000 actinobacteria strains.</title>
        <authorList>
            <person name="Klenk H.-P."/>
        </authorList>
    </citation>
    <scope>NUCLEOTIDE SEQUENCE [LARGE SCALE GENOMIC DNA]</scope>
    <source>
        <strain evidence="4 5">DSM 44936</strain>
    </source>
</reference>
<dbReference type="GO" id="GO:0008610">
    <property type="term" value="P:lipid biosynthetic process"/>
    <property type="evidence" value="ECO:0007669"/>
    <property type="project" value="TreeGrafter"/>
</dbReference>
<dbReference type="AlphaFoldDB" id="A0A7X0IIN4"/>
<feature type="domain" description="Thioesterase TesA-like" evidence="3">
    <location>
        <begin position="22"/>
        <end position="236"/>
    </location>
</feature>
<evidence type="ECO:0000313" key="5">
    <source>
        <dbReference type="Proteomes" id="UP000555564"/>
    </source>
</evidence>
<name>A0A7X0IIN4_9ACTN</name>
<dbReference type="RefSeq" id="WP_343072824.1">
    <property type="nucleotide sequence ID" value="NZ_BAAALO010000003.1"/>
</dbReference>
<dbReference type="SMART" id="SM00824">
    <property type="entry name" value="PKS_TE"/>
    <property type="match status" value="1"/>
</dbReference>
<dbReference type="InterPro" id="IPR001031">
    <property type="entry name" value="Thioesterase"/>
</dbReference>
<dbReference type="PANTHER" id="PTHR11487:SF0">
    <property type="entry name" value="S-ACYL FATTY ACID SYNTHASE THIOESTERASE, MEDIUM CHAIN"/>
    <property type="match status" value="1"/>
</dbReference>